<name>A0A173WY05_9FIRM</name>
<dbReference type="AlphaFoldDB" id="A0A173WY05"/>
<reference evidence="1 2" key="1">
    <citation type="submission" date="2015-09" db="EMBL/GenBank/DDBJ databases">
        <authorList>
            <consortium name="Pathogen Informatics"/>
        </authorList>
    </citation>
    <scope>NUCLEOTIDE SEQUENCE [LARGE SCALE GENOMIC DNA]</scope>
    <source>
        <strain evidence="1 2">2789STDY5834861</strain>
    </source>
</reference>
<gene>
    <name evidence="1" type="ORF">ERS852476_00131</name>
</gene>
<dbReference type="Proteomes" id="UP000095645">
    <property type="component" value="Unassembled WGS sequence"/>
</dbReference>
<organism evidence="1 2">
    <name type="scientific">Blautia obeum</name>
    <dbReference type="NCBI Taxonomy" id="40520"/>
    <lineage>
        <taxon>Bacteria</taxon>
        <taxon>Bacillati</taxon>
        <taxon>Bacillota</taxon>
        <taxon>Clostridia</taxon>
        <taxon>Lachnospirales</taxon>
        <taxon>Lachnospiraceae</taxon>
        <taxon>Blautia</taxon>
    </lineage>
</organism>
<accession>A0A173WY05</accession>
<dbReference type="RefSeq" id="WP_008705643.1">
    <property type="nucleotide sequence ID" value="NZ_CYZP01000001.1"/>
</dbReference>
<protein>
    <submittedName>
        <fullName evidence="1">Uncharacterized protein</fullName>
    </submittedName>
</protein>
<evidence type="ECO:0000313" key="2">
    <source>
        <dbReference type="Proteomes" id="UP000095645"/>
    </source>
</evidence>
<dbReference type="EMBL" id="CYZP01000001">
    <property type="protein sequence ID" value="CUN44402.1"/>
    <property type="molecule type" value="Genomic_DNA"/>
</dbReference>
<evidence type="ECO:0000313" key="1">
    <source>
        <dbReference type="EMBL" id="CUN44402.1"/>
    </source>
</evidence>
<sequence>MKKYYAERHGLLTKQLQIDFDELLQYFGQVYKYFCDKEYFEVATRGVWRQIPYTQDSEQILPPSLLPSPEVYFATCLQDKEVWPIWQYLEEYDEQTLFSVIEILYDHIGVYNYEIDQFENEAQKEEFAEQINNILRAYKEGYYLEPTNGFIMQIPNGALREQLEYDGSDLPDSVYEQLATATEMYYRFDANLEQKKKAINILADILESEREEVKDTLNAEYEVPKNEHDKLIFGIVNGYNIRHNRADQKNDYSKEIWYDWMMQYYTSVIIAFYKLKNKYTDIDF</sequence>
<proteinExistence type="predicted"/>